<dbReference type="Pfam" id="PF12686">
    <property type="entry name" value="DUF3800"/>
    <property type="match status" value="1"/>
</dbReference>
<organism evidence="1 2">
    <name type="scientific">Zophobas morio</name>
    <dbReference type="NCBI Taxonomy" id="2755281"/>
    <lineage>
        <taxon>Eukaryota</taxon>
        <taxon>Metazoa</taxon>
        <taxon>Ecdysozoa</taxon>
        <taxon>Arthropoda</taxon>
        <taxon>Hexapoda</taxon>
        <taxon>Insecta</taxon>
        <taxon>Pterygota</taxon>
        <taxon>Neoptera</taxon>
        <taxon>Endopterygota</taxon>
        <taxon>Coleoptera</taxon>
        <taxon>Polyphaga</taxon>
        <taxon>Cucujiformia</taxon>
        <taxon>Tenebrionidae</taxon>
        <taxon>Zophobas</taxon>
    </lineage>
</organism>
<sequence length="270" mass="31600">MSKKSENYKLKVYFALDESGKLSQNDVCTHFIIGGFIYSDKDFIKKTIRRVETEVKHKFHIKDDTEFKGSGFSEAAIVALINGVFDVALKRIVPVFSVVDKEKLGPNFTMSESLAYNFFVDNLFHFYSKKYGFTRYASEISLLMDQRNLKKNELNDLENILKTNYIEKPYTITSYYLESRNADVIRFADILDHVVYHLHNNANGEKAKYFRTNIKPEYMNKIKKGSISYPFKQSYFDDLKKIREQKLDKKVNAQRIVDRLKQLSINAPKK</sequence>
<dbReference type="EMBL" id="JALNTZ010002113">
    <property type="protein sequence ID" value="KAJ3619903.1"/>
    <property type="molecule type" value="Genomic_DNA"/>
</dbReference>
<dbReference type="Proteomes" id="UP001168821">
    <property type="component" value="Unassembled WGS sequence"/>
</dbReference>
<evidence type="ECO:0008006" key="3">
    <source>
        <dbReference type="Google" id="ProtNLM"/>
    </source>
</evidence>
<keyword evidence="2" id="KW-1185">Reference proteome</keyword>
<reference evidence="1" key="1">
    <citation type="journal article" date="2023" name="G3 (Bethesda)">
        <title>Whole genome assemblies of Zophobas morio and Tenebrio molitor.</title>
        <authorList>
            <person name="Kaur S."/>
            <person name="Stinson S.A."/>
            <person name="diCenzo G.C."/>
        </authorList>
    </citation>
    <scope>NUCLEOTIDE SEQUENCE</scope>
    <source>
        <strain evidence="1">QUZm001</strain>
    </source>
</reference>
<accession>A0AA38LZB6</accession>
<dbReference type="InterPro" id="IPR024524">
    <property type="entry name" value="DUF3800"/>
</dbReference>
<evidence type="ECO:0000313" key="1">
    <source>
        <dbReference type="EMBL" id="KAJ3619903.1"/>
    </source>
</evidence>
<evidence type="ECO:0000313" key="2">
    <source>
        <dbReference type="Proteomes" id="UP001168821"/>
    </source>
</evidence>
<name>A0AA38LZB6_9CUCU</name>
<protein>
    <recommendedName>
        <fullName evidence="3">DUF3800 domain-containing protein</fullName>
    </recommendedName>
</protein>
<dbReference type="AlphaFoldDB" id="A0AA38LZB6"/>
<comment type="caution">
    <text evidence="1">The sequence shown here is derived from an EMBL/GenBank/DDBJ whole genome shotgun (WGS) entry which is preliminary data.</text>
</comment>
<gene>
    <name evidence="1" type="ORF">Zmor_008660</name>
</gene>
<proteinExistence type="predicted"/>